<dbReference type="AlphaFoldDB" id="A0A8T9T0D4"/>
<sequence length="237" mass="25674">MPRRPPTPPAPRPTLRSQVVINPLGLWAGGMFGLGVLLLLIAALKAAAGNEQRAVTAGLLGLVLLLLTWRRVARRNCPMLLTSSADALHLEPANHRRAHGLRAETIPLASIVAYAHWLRVLRFRAFAQYHLRLELADGRVLHLADQPRSAADDPTGTVRLDAVARRLARRGKAGPRRRQSFYLTQTARALLWGSWGAVAAGLALVGLGQDMGLFLVVPGATYWALYSLGRGSAEITA</sequence>
<keyword evidence="3" id="KW-1185">Reference proteome</keyword>
<dbReference type="EMBL" id="CP095053">
    <property type="protein sequence ID" value="UOR06443.1"/>
    <property type="molecule type" value="Genomic_DNA"/>
</dbReference>
<keyword evidence="1" id="KW-0812">Transmembrane</keyword>
<keyword evidence="1" id="KW-1133">Transmembrane helix</keyword>
<dbReference type="KEGG" id="haei:MUN82_04945"/>
<reference evidence="2 3" key="1">
    <citation type="submission" date="2022-04" db="EMBL/GenBank/DDBJ databases">
        <title>Hymenobacter sp. isolated from the air.</title>
        <authorList>
            <person name="Won M."/>
            <person name="Lee C.-M."/>
            <person name="Woen H.-Y."/>
            <person name="Kwon S.-W."/>
        </authorList>
    </citation>
    <scope>NUCLEOTIDE SEQUENCE [LARGE SCALE GENOMIC DNA]</scope>
    <source>
        <strain evidence="3">5413 J-13</strain>
    </source>
</reference>
<gene>
    <name evidence="2" type="ORF">MUN82_04945</name>
</gene>
<evidence type="ECO:0000256" key="1">
    <source>
        <dbReference type="SAM" id="Phobius"/>
    </source>
</evidence>
<name>A0A8T9T0D4_9BACT</name>
<feature type="transmembrane region" description="Helical" evidence="1">
    <location>
        <begin position="186"/>
        <end position="205"/>
    </location>
</feature>
<evidence type="ECO:0000313" key="2">
    <source>
        <dbReference type="EMBL" id="UOR06443.1"/>
    </source>
</evidence>
<feature type="transmembrane region" description="Helical" evidence="1">
    <location>
        <begin position="211"/>
        <end position="229"/>
    </location>
</feature>
<accession>A0A8T9T0D4</accession>
<evidence type="ECO:0000313" key="3">
    <source>
        <dbReference type="Proteomes" id="UP000829925"/>
    </source>
</evidence>
<keyword evidence="1" id="KW-0472">Membrane</keyword>
<organism evidence="2 3">
    <name type="scientific">Hymenobacter aerilatus</name>
    <dbReference type="NCBI Taxonomy" id="2932251"/>
    <lineage>
        <taxon>Bacteria</taxon>
        <taxon>Pseudomonadati</taxon>
        <taxon>Bacteroidota</taxon>
        <taxon>Cytophagia</taxon>
        <taxon>Cytophagales</taxon>
        <taxon>Hymenobacteraceae</taxon>
        <taxon>Hymenobacter</taxon>
    </lineage>
</organism>
<evidence type="ECO:0008006" key="4">
    <source>
        <dbReference type="Google" id="ProtNLM"/>
    </source>
</evidence>
<protein>
    <recommendedName>
        <fullName evidence="4">PH domain-containing protein</fullName>
    </recommendedName>
</protein>
<dbReference type="RefSeq" id="WP_245095422.1">
    <property type="nucleotide sequence ID" value="NZ_CP095053.1"/>
</dbReference>
<proteinExistence type="predicted"/>
<dbReference type="Proteomes" id="UP000829925">
    <property type="component" value="Chromosome"/>
</dbReference>
<feature type="transmembrane region" description="Helical" evidence="1">
    <location>
        <begin position="54"/>
        <end position="73"/>
    </location>
</feature>
<feature type="transmembrane region" description="Helical" evidence="1">
    <location>
        <begin position="20"/>
        <end position="42"/>
    </location>
</feature>